<accession>A0A3D9C1H2</accession>
<reference evidence="2" key="1">
    <citation type="submission" date="2018-06" db="EMBL/GenBank/DDBJ databases">
        <authorList>
            <person name="Lum Nde A."/>
            <person name="Hugo C."/>
        </authorList>
    </citation>
    <scope>NUCLEOTIDE SEQUENCE [LARGE SCALE GENOMIC DNA]</scope>
    <source>
        <strain evidence="2">1_F178</strain>
    </source>
</reference>
<gene>
    <name evidence="1" type="ORF">DRF65_24940</name>
</gene>
<proteinExistence type="predicted"/>
<name>A0A3D9C1H2_9FLAO</name>
<dbReference type="Proteomes" id="UP000256686">
    <property type="component" value="Unassembled WGS sequence"/>
</dbReference>
<dbReference type="RefSeq" id="WP_115973420.1">
    <property type="nucleotide sequence ID" value="NZ_QNVT01000034.1"/>
</dbReference>
<dbReference type="AlphaFoldDB" id="A0A3D9C1H2"/>
<dbReference type="EMBL" id="QNVT01000034">
    <property type="protein sequence ID" value="REC59644.1"/>
    <property type="molecule type" value="Genomic_DNA"/>
</dbReference>
<protein>
    <submittedName>
        <fullName evidence="1">Uncharacterized protein</fullName>
    </submittedName>
</protein>
<sequence>MRTIKTFIVILLLWGIQIPAQIEKGMKEKLAKFEKEKKSILAKEMKSMEGKSPVYIPLAGAFAKDMRQAFIDNTYPVLNNEGLLKTDVFILENQQWLEFCDFLQNNPKVTTIRLYFLQFIQNDFESKYTELAPFDGKLYIGIGFFDQSQNLVGGKYYGMLSVKKTVEIEPQDFIKMHKSYLNNIQNKINKFSTSGQNTNYLKIDAGDFKVQRKIIEVYNSSMSPQYVQSLTFTLAQAIDPKSPTSFYSSKYLKSQGQLTSLTDAIDTNGNTIEHLRNYDMNSLCPQQCP</sequence>
<evidence type="ECO:0000313" key="1">
    <source>
        <dbReference type="EMBL" id="REC59644.1"/>
    </source>
</evidence>
<evidence type="ECO:0000313" key="2">
    <source>
        <dbReference type="Proteomes" id="UP000256686"/>
    </source>
</evidence>
<organism evidence="1 2">
    <name type="scientific">Chryseobacterium pennae</name>
    <dbReference type="NCBI Taxonomy" id="2258962"/>
    <lineage>
        <taxon>Bacteria</taxon>
        <taxon>Pseudomonadati</taxon>
        <taxon>Bacteroidota</taxon>
        <taxon>Flavobacteriia</taxon>
        <taxon>Flavobacteriales</taxon>
        <taxon>Weeksellaceae</taxon>
        <taxon>Chryseobacterium group</taxon>
        <taxon>Chryseobacterium</taxon>
    </lineage>
</organism>
<comment type="caution">
    <text evidence="1">The sequence shown here is derived from an EMBL/GenBank/DDBJ whole genome shotgun (WGS) entry which is preliminary data.</text>
</comment>
<keyword evidence="2" id="KW-1185">Reference proteome</keyword>